<sequence>MPRAMLLLAALLAAPAAPAFAGEIGPAQAARLKHLVAQDCGACHGMTRKGGLGTPLTRAALEGQDREGLAAIILDGVPQTAMPPWRPLMSEAEAYWIADYLLGAEEIGAEEMGTEEK</sequence>
<feature type="signal peptide" evidence="5">
    <location>
        <begin position="1"/>
        <end position="21"/>
    </location>
</feature>
<dbReference type="Pfam" id="PF13442">
    <property type="entry name" value="Cytochrome_CBB3"/>
    <property type="match status" value="1"/>
</dbReference>
<feature type="chain" id="PRO_5009443565" evidence="5">
    <location>
        <begin position="22"/>
        <end position="117"/>
    </location>
</feature>
<dbReference type="STRING" id="1850250.LPB142_12515"/>
<evidence type="ECO:0000256" key="5">
    <source>
        <dbReference type="SAM" id="SignalP"/>
    </source>
</evidence>
<protein>
    <submittedName>
        <fullName evidence="7">Cytochrome C556</fullName>
    </submittedName>
</protein>
<keyword evidence="1 4" id="KW-0349">Heme</keyword>
<keyword evidence="5" id="KW-0732">Signal</keyword>
<dbReference type="SUPFAM" id="SSF46626">
    <property type="entry name" value="Cytochrome c"/>
    <property type="match status" value="1"/>
</dbReference>
<evidence type="ECO:0000256" key="2">
    <source>
        <dbReference type="ARBA" id="ARBA00022723"/>
    </source>
</evidence>
<dbReference type="AlphaFoldDB" id="A0A1D9MDV7"/>
<evidence type="ECO:0000313" key="7">
    <source>
        <dbReference type="EMBL" id="AOZ70042.1"/>
    </source>
</evidence>
<dbReference type="KEGG" id="rhp:LPB142_12515"/>
<dbReference type="GO" id="GO:0009055">
    <property type="term" value="F:electron transfer activity"/>
    <property type="evidence" value="ECO:0007669"/>
    <property type="project" value="InterPro"/>
</dbReference>
<gene>
    <name evidence="7" type="ORF">LPB142_12515</name>
</gene>
<dbReference type="EMBL" id="CP017781">
    <property type="protein sequence ID" value="AOZ70042.1"/>
    <property type="molecule type" value="Genomic_DNA"/>
</dbReference>
<evidence type="ECO:0000256" key="1">
    <source>
        <dbReference type="ARBA" id="ARBA00022617"/>
    </source>
</evidence>
<dbReference type="Gene3D" id="1.10.760.10">
    <property type="entry name" value="Cytochrome c-like domain"/>
    <property type="match status" value="1"/>
</dbReference>
<proteinExistence type="predicted"/>
<evidence type="ECO:0000313" key="8">
    <source>
        <dbReference type="Proteomes" id="UP000176562"/>
    </source>
</evidence>
<dbReference type="PROSITE" id="PS51007">
    <property type="entry name" value="CYTC"/>
    <property type="match status" value="1"/>
</dbReference>
<feature type="domain" description="Cytochrome c" evidence="6">
    <location>
        <begin position="27"/>
        <end position="105"/>
    </location>
</feature>
<dbReference type="InterPro" id="IPR036909">
    <property type="entry name" value="Cyt_c-like_dom_sf"/>
</dbReference>
<accession>A0A1D9MDV7</accession>
<evidence type="ECO:0000259" key="6">
    <source>
        <dbReference type="PROSITE" id="PS51007"/>
    </source>
</evidence>
<keyword evidence="8" id="KW-1185">Reference proteome</keyword>
<keyword evidence="2 4" id="KW-0479">Metal-binding</keyword>
<dbReference type="Proteomes" id="UP000176562">
    <property type="component" value="Chromosome"/>
</dbReference>
<dbReference type="GO" id="GO:0020037">
    <property type="term" value="F:heme binding"/>
    <property type="evidence" value="ECO:0007669"/>
    <property type="project" value="InterPro"/>
</dbReference>
<dbReference type="GO" id="GO:0046872">
    <property type="term" value="F:metal ion binding"/>
    <property type="evidence" value="ECO:0007669"/>
    <property type="project" value="UniProtKB-KW"/>
</dbReference>
<name>A0A1D9MDV7_9RHOB</name>
<evidence type="ECO:0000256" key="4">
    <source>
        <dbReference type="PROSITE-ProRule" id="PRU00433"/>
    </source>
</evidence>
<organism evidence="7 8">
    <name type="scientific">Rhodobacter xanthinilyticus</name>
    <dbReference type="NCBI Taxonomy" id="1850250"/>
    <lineage>
        <taxon>Bacteria</taxon>
        <taxon>Pseudomonadati</taxon>
        <taxon>Pseudomonadota</taxon>
        <taxon>Alphaproteobacteria</taxon>
        <taxon>Rhodobacterales</taxon>
        <taxon>Rhodobacter group</taxon>
        <taxon>Rhodobacter</taxon>
    </lineage>
</organism>
<keyword evidence="3 4" id="KW-0408">Iron</keyword>
<dbReference type="InterPro" id="IPR009056">
    <property type="entry name" value="Cyt_c-like_dom"/>
</dbReference>
<evidence type="ECO:0000256" key="3">
    <source>
        <dbReference type="ARBA" id="ARBA00023004"/>
    </source>
</evidence>
<reference evidence="7 8" key="1">
    <citation type="submission" date="2016-10" db="EMBL/GenBank/DDBJ databases">
        <title>Rhodobacter sp. LPB0142, isolated from sea water.</title>
        <authorList>
            <person name="Kim E."/>
            <person name="Yi H."/>
        </authorList>
    </citation>
    <scope>NUCLEOTIDE SEQUENCE [LARGE SCALE GENOMIC DNA]</scope>
    <source>
        <strain evidence="7 8">LPB0142</strain>
    </source>
</reference>